<protein>
    <recommendedName>
        <fullName evidence="1">Nudix hydrolase domain-containing protein</fullName>
    </recommendedName>
</protein>
<dbReference type="AlphaFoldDB" id="A0A6C0F850"/>
<organism evidence="2">
    <name type="scientific">viral metagenome</name>
    <dbReference type="NCBI Taxonomy" id="1070528"/>
    <lineage>
        <taxon>unclassified sequences</taxon>
        <taxon>metagenomes</taxon>
        <taxon>organismal metagenomes</taxon>
    </lineage>
</organism>
<dbReference type="SUPFAM" id="SSF55811">
    <property type="entry name" value="Nudix"/>
    <property type="match status" value="1"/>
</dbReference>
<evidence type="ECO:0000259" key="1">
    <source>
        <dbReference type="PROSITE" id="PS51462"/>
    </source>
</evidence>
<name>A0A6C0F850_9ZZZZ</name>
<reference evidence="2" key="1">
    <citation type="journal article" date="2020" name="Nature">
        <title>Giant virus diversity and host interactions through global metagenomics.</title>
        <authorList>
            <person name="Schulz F."/>
            <person name="Roux S."/>
            <person name="Paez-Espino D."/>
            <person name="Jungbluth S."/>
            <person name="Walsh D.A."/>
            <person name="Denef V.J."/>
            <person name="McMahon K.D."/>
            <person name="Konstantinidis K.T."/>
            <person name="Eloe-Fadrosh E.A."/>
            <person name="Kyrpides N.C."/>
            <person name="Woyke T."/>
        </authorList>
    </citation>
    <scope>NUCLEOTIDE SEQUENCE</scope>
    <source>
        <strain evidence="2">GVMAG-S-ERX556049-19</strain>
    </source>
</reference>
<proteinExistence type="predicted"/>
<dbReference type="EMBL" id="MN738823">
    <property type="protein sequence ID" value="QHT38007.1"/>
    <property type="molecule type" value="Genomic_DNA"/>
</dbReference>
<dbReference type="Pfam" id="PF00293">
    <property type="entry name" value="NUDIX"/>
    <property type="match status" value="1"/>
</dbReference>
<feature type="domain" description="Nudix hydrolase" evidence="1">
    <location>
        <begin position="1"/>
        <end position="158"/>
    </location>
</feature>
<dbReference type="CDD" id="cd02883">
    <property type="entry name" value="NUDIX_Hydrolase"/>
    <property type="match status" value="1"/>
</dbReference>
<accession>A0A6C0F850</accession>
<dbReference type="InterPro" id="IPR000086">
    <property type="entry name" value="NUDIX_hydrolase_dom"/>
</dbReference>
<dbReference type="PROSITE" id="PS51462">
    <property type="entry name" value="NUDIX"/>
    <property type="match status" value="1"/>
</dbReference>
<dbReference type="InterPro" id="IPR015797">
    <property type="entry name" value="NUDIX_hydrolase-like_dom_sf"/>
</dbReference>
<dbReference type="Gene3D" id="3.90.79.10">
    <property type="entry name" value="Nucleoside Triphosphate Pyrophosphohydrolase"/>
    <property type="match status" value="1"/>
</dbReference>
<evidence type="ECO:0000313" key="2">
    <source>
        <dbReference type="EMBL" id="QHT38007.1"/>
    </source>
</evidence>
<sequence>MVAASLLPVCIYNRELYFLFGKENSLEDSAKGWSDFGGRVENNESIYQGALREGAEEMTGFLGNEHDLKKRIRNSGGYHRISHNKYHVHLFHLPYEPKLVEYYNYNHKFLWDRMNHKLLNKTKLFEKIELKWYSLSDMKKHRLEFRGFYQEIVDKFIEKEKEIKNFLHDIKR</sequence>